<name>A0A7J5TV75_9BACT</name>
<dbReference type="CDD" id="cd00914">
    <property type="entry name" value="PCD_DCoH_subfamily_b"/>
    <property type="match status" value="1"/>
</dbReference>
<sequence>MPSGRFVADQSGKLINHKLSTRSMWQEQDNKLVRDFKFTDFQEAFAFMTQVALIAEKMDHHPWWSNVYNQVRIELTTHDAGNTVTEKDRTLAKNIDQILSRMGRTA</sequence>
<dbReference type="Pfam" id="PF01329">
    <property type="entry name" value="Pterin_4a"/>
    <property type="match status" value="1"/>
</dbReference>
<evidence type="ECO:0000313" key="5">
    <source>
        <dbReference type="EMBL" id="KAB7728051.1"/>
    </source>
</evidence>
<evidence type="ECO:0000256" key="2">
    <source>
        <dbReference type="ARBA" id="ARBA00006472"/>
    </source>
</evidence>
<evidence type="ECO:0000256" key="1">
    <source>
        <dbReference type="ARBA" id="ARBA00001554"/>
    </source>
</evidence>
<evidence type="ECO:0000313" key="6">
    <source>
        <dbReference type="Proteomes" id="UP000488299"/>
    </source>
</evidence>
<dbReference type="NCBIfam" id="NF002018">
    <property type="entry name" value="PRK00823.1-3"/>
    <property type="match status" value="1"/>
</dbReference>
<dbReference type="AlphaFoldDB" id="A0A7J5TV75"/>
<keyword evidence="3 4" id="KW-0456">Lyase</keyword>
<gene>
    <name evidence="5" type="ORF">F5984_20060</name>
</gene>
<comment type="similarity">
    <text evidence="2 4">Belongs to the pterin-4-alpha-carbinolamine dehydratase family.</text>
</comment>
<evidence type="ECO:0000256" key="4">
    <source>
        <dbReference type="HAMAP-Rule" id="MF_00434"/>
    </source>
</evidence>
<dbReference type="InterPro" id="IPR036428">
    <property type="entry name" value="PCD_sf"/>
</dbReference>
<dbReference type="SUPFAM" id="SSF55248">
    <property type="entry name" value="PCD-like"/>
    <property type="match status" value="1"/>
</dbReference>
<evidence type="ECO:0000256" key="3">
    <source>
        <dbReference type="ARBA" id="ARBA00023239"/>
    </source>
</evidence>
<dbReference type="PANTHER" id="PTHR12599:SF0">
    <property type="entry name" value="PTERIN-4-ALPHA-CARBINOLAMINE DEHYDRATASE"/>
    <property type="match status" value="1"/>
</dbReference>
<dbReference type="GO" id="GO:0008124">
    <property type="term" value="F:4-alpha-hydroxytetrahydrobiopterin dehydratase activity"/>
    <property type="evidence" value="ECO:0007669"/>
    <property type="project" value="UniProtKB-UniRule"/>
</dbReference>
<protein>
    <recommendedName>
        <fullName evidence="4">Putative pterin-4-alpha-carbinolamine dehydratase</fullName>
        <shortName evidence="4">PHS</shortName>
        <ecNumber evidence="4">4.2.1.96</ecNumber>
    </recommendedName>
    <alternativeName>
        <fullName evidence="4">4-alpha-hydroxy-tetrahydropterin dehydratase</fullName>
    </alternativeName>
    <alternativeName>
        <fullName evidence="4">Pterin carbinolamine dehydratase</fullName>
        <shortName evidence="4">PCD</shortName>
    </alternativeName>
</protein>
<dbReference type="Proteomes" id="UP000488299">
    <property type="component" value="Unassembled WGS sequence"/>
</dbReference>
<dbReference type="Gene3D" id="3.30.1360.20">
    <property type="entry name" value="Transcriptional coactivator/pterin dehydratase"/>
    <property type="match status" value="1"/>
</dbReference>
<dbReference type="PANTHER" id="PTHR12599">
    <property type="entry name" value="PTERIN-4-ALPHA-CARBINOLAMINE DEHYDRATASE"/>
    <property type="match status" value="1"/>
</dbReference>
<comment type="caution">
    <text evidence="5">The sequence shown here is derived from an EMBL/GenBank/DDBJ whole genome shotgun (WGS) entry which is preliminary data.</text>
</comment>
<dbReference type="EMBL" id="WELI01000009">
    <property type="protein sequence ID" value="KAB7728051.1"/>
    <property type="molecule type" value="Genomic_DNA"/>
</dbReference>
<proteinExistence type="inferred from homology"/>
<accession>A0A7J5TV75</accession>
<organism evidence="5 6">
    <name type="scientific">Rudanella paleaurantiibacter</name>
    <dbReference type="NCBI Taxonomy" id="2614655"/>
    <lineage>
        <taxon>Bacteria</taxon>
        <taxon>Pseudomonadati</taxon>
        <taxon>Bacteroidota</taxon>
        <taxon>Cytophagia</taxon>
        <taxon>Cytophagales</taxon>
        <taxon>Cytophagaceae</taxon>
        <taxon>Rudanella</taxon>
    </lineage>
</organism>
<dbReference type="RefSeq" id="WP_152126001.1">
    <property type="nucleotide sequence ID" value="NZ_WELI01000009.1"/>
</dbReference>
<dbReference type="GO" id="GO:0006729">
    <property type="term" value="P:tetrahydrobiopterin biosynthetic process"/>
    <property type="evidence" value="ECO:0007669"/>
    <property type="project" value="InterPro"/>
</dbReference>
<dbReference type="HAMAP" id="MF_00434">
    <property type="entry name" value="Pterin_4_alpha"/>
    <property type="match status" value="1"/>
</dbReference>
<comment type="catalytic activity">
    <reaction evidence="1 4">
        <text>(4aS,6R)-4a-hydroxy-L-erythro-5,6,7,8-tetrahydrobiopterin = (6R)-L-erythro-6,7-dihydrobiopterin + H2O</text>
        <dbReference type="Rhea" id="RHEA:11920"/>
        <dbReference type="ChEBI" id="CHEBI:15377"/>
        <dbReference type="ChEBI" id="CHEBI:15642"/>
        <dbReference type="ChEBI" id="CHEBI:43120"/>
        <dbReference type="EC" id="4.2.1.96"/>
    </reaction>
</comment>
<keyword evidence="6" id="KW-1185">Reference proteome</keyword>
<dbReference type="InterPro" id="IPR001533">
    <property type="entry name" value="Pterin_deHydtase"/>
</dbReference>
<dbReference type="EC" id="4.2.1.96" evidence="4"/>
<reference evidence="5 6" key="1">
    <citation type="submission" date="2019-10" db="EMBL/GenBank/DDBJ databases">
        <title>Rudanella paleaurantiibacter sp. nov., isolated from sludge.</title>
        <authorList>
            <person name="Xu S.Q."/>
        </authorList>
    </citation>
    <scope>NUCLEOTIDE SEQUENCE [LARGE SCALE GENOMIC DNA]</scope>
    <source>
        <strain evidence="5 6">HX-22-17</strain>
    </source>
</reference>